<keyword evidence="3" id="KW-1185">Reference proteome</keyword>
<name>A0A238ZF80_9RHOB</name>
<accession>A0A238ZF80</accession>
<sequence length="84" mass="8880">MRAALIASLLAVSAVPAFADSTSGTVVAFDRKANVLVLDDKTVWSLETLKSVPEDLKSGDVIMIDFTSNADNGWGKINAIEIKG</sequence>
<dbReference type="EMBL" id="FZNN01000030">
    <property type="protein sequence ID" value="SNR81789.1"/>
    <property type="molecule type" value="Genomic_DNA"/>
</dbReference>
<evidence type="ECO:0000313" key="2">
    <source>
        <dbReference type="EMBL" id="SNR81789.1"/>
    </source>
</evidence>
<evidence type="ECO:0000256" key="1">
    <source>
        <dbReference type="SAM" id="SignalP"/>
    </source>
</evidence>
<evidence type="ECO:0008006" key="4">
    <source>
        <dbReference type="Google" id="ProtNLM"/>
    </source>
</evidence>
<protein>
    <recommendedName>
        <fullName evidence="4">DUF1344 domain-containing protein</fullName>
    </recommendedName>
</protein>
<keyword evidence="1" id="KW-0732">Signal</keyword>
<feature type="chain" id="PRO_5012986322" description="DUF1344 domain-containing protein" evidence="1">
    <location>
        <begin position="20"/>
        <end position="84"/>
    </location>
</feature>
<proteinExistence type="predicted"/>
<feature type="signal peptide" evidence="1">
    <location>
        <begin position="1"/>
        <end position="19"/>
    </location>
</feature>
<dbReference type="RefSeq" id="WP_089273615.1">
    <property type="nucleotide sequence ID" value="NZ_FZNN01000030.1"/>
</dbReference>
<dbReference type="OrthoDB" id="7871237at2"/>
<dbReference type="Proteomes" id="UP000198417">
    <property type="component" value="Unassembled WGS sequence"/>
</dbReference>
<gene>
    <name evidence="2" type="ORF">SAMN06265370_13015</name>
</gene>
<evidence type="ECO:0000313" key="3">
    <source>
        <dbReference type="Proteomes" id="UP000198417"/>
    </source>
</evidence>
<reference evidence="2 3" key="1">
    <citation type="submission" date="2017-06" db="EMBL/GenBank/DDBJ databases">
        <authorList>
            <person name="Kim H.J."/>
            <person name="Triplett B.A."/>
        </authorList>
    </citation>
    <scope>NUCLEOTIDE SEQUENCE [LARGE SCALE GENOMIC DNA]</scope>
    <source>
        <strain evidence="2 3">DSM 29052</strain>
    </source>
</reference>
<organism evidence="2 3">
    <name type="scientific">Puniceibacterium sediminis</name>
    <dbReference type="NCBI Taxonomy" id="1608407"/>
    <lineage>
        <taxon>Bacteria</taxon>
        <taxon>Pseudomonadati</taxon>
        <taxon>Pseudomonadota</taxon>
        <taxon>Alphaproteobacteria</taxon>
        <taxon>Rhodobacterales</taxon>
        <taxon>Paracoccaceae</taxon>
        <taxon>Puniceibacterium</taxon>
    </lineage>
</organism>
<dbReference type="AlphaFoldDB" id="A0A238ZF80"/>